<sequence length="171" mass="18222">MSFLVALLTVVSAVHLMVTLALARTVRRLTRQVGSRPVILEMDETVGPFHALTTDGVRLDRAALPGFGMVAFFSLTCPSSLDGVDGFRSVAGRFPGGRDAVLAVLVGEERAAEPYARMLEPAARVVVEPERGALSRAFKVRGFPAYALVDATGRVLASGGELEEVFVIPQP</sequence>
<dbReference type="AlphaFoldDB" id="A0A1H1EF76"/>
<dbReference type="OrthoDB" id="128449at2"/>
<organism evidence="1 2">
    <name type="scientific">Thermostaphylospora chromogena</name>
    <dbReference type="NCBI Taxonomy" id="35622"/>
    <lineage>
        <taxon>Bacteria</taxon>
        <taxon>Bacillati</taxon>
        <taxon>Actinomycetota</taxon>
        <taxon>Actinomycetes</taxon>
        <taxon>Streptosporangiales</taxon>
        <taxon>Thermomonosporaceae</taxon>
        <taxon>Thermostaphylospora</taxon>
    </lineage>
</organism>
<reference evidence="1 2" key="1">
    <citation type="submission" date="2016-10" db="EMBL/GenBank/DDBJ databases">
        <authorList>
            <person name="de Groot N.N."/>
        </authorList>
    </citation>
    <scope>NUCLEOTIDE SEQUENCE [LARGE SCALE GENOMIC DNA]</scope>
    <source>
        <strain evidence="1 2">DSM 43794</strain>
    </source>
</reference>
<evidence type="ECO:0000313" key="2">
    <source>
        <dbReference type="Proteomes" id="UP000217103"/>
    </source>
</evidence>
<dbReference type="STRING" id="35622.SAMN04489764_2446"/>
<proteinExistence type="predicted"/>
<protein>
    <recommendedName>
        <fullName evidence="3">Thioredoxin domain-containing protein</fullName>
    </recommendedName>
</protein>
<dbReference type="Gene3D" id="3.40.30.10">
    <property type="entry name" value="Glutaredoxin"/>
    <property type="match status" value="1"/>
</dbReference>
<dbReference type="InterPro" id="IPR036249">
    <property type="entry name" value="Thioredoxin-like_sf"/>
</dbReference>
<dbReference type="EMBL" id="FNKK01000002">
    <property type="protein sequence ID" value="SDQ87220.1"/>
    <property type="molecule type" value="Genomic_DNA"/>
</dbReference>
<keyword evidence="2" id="KW-1185">Reference proteome</keyword>
<dbReference type="RefSeq" id="WP_093259144.1">
    <property type="nucleotide sequence ID" value="NZ_FNKK01000002.1"/>
</dbReference>
<dbReference type="Proteomes" id="UP000217103">
    <property type="component" value="Unassembled WGS sequence"/>
</dbReference>
<accession>A0A1H1EF76</accession>
<dbReference type="SUPFAM" id="SSF52833">
    <property type="entry name" value="Thioredoxin-like"/>
    <property type="match status" value="1"/>
</dbReference>
<gene>
    <name evidence="1" type="ORF">SAMN04489764_2446</name>
</gene>
<name>A0A1H1EF76_9ACTN</name>
<evidence type="ECO:0008006" key="3">
    <source>
        <dbReference type="Google" id="ProtNLM"/>
    </source>
</evidence>
<evidence type="ECO:0000313" key="1">
    <source>
        <dbReference type="EMBL" id="SDQ87220.1"/>
    </source>
</evidence>